<dbReference type="PIRSF" id="PIRSF028784">
    <property type="entry name" value="MrpF"/>
    <property type="match status" value="1"/>
</dbReference>
<dbReference type="Pfam" id="PF04066">
    <property type="entry name" value="MrpF_PhaF"/>
    <property type="match status" value="1"/>
</dbReference>
<keyword evidence="3 8" id="KW-0813">Transport</keyword>
<sequence length="99" mass="10842">MIGFLNIIVIICIIVFALSMLGMVYRVIKGPTLHDRVITLDAFGVTLMGMMSLVSIVLDTTYLLSVIMLIGMIGFIGTVGFAKFLEKGVIIENDRDNNS</sequence>
<dbReference type="NCBIfam" id="NF009248">
    <property type="entry name" value="PRK12600.1"/>
    <property type="match status" value="1"/>
</dbReference>
<feature type="transmembrane region" description="Helical" evidence="9">
    <location>
        <begin position="62"/>
        <end position="85"/>
    </location>
</feature>
<feature type="transmembrane region" description="Helical" evidence="9">
    <location>
        <begin position="6"/>
        <end position="25"/>
    </location>
</feature>
<keyword evidence="8" id="KW-0050">Antiport</keyword>
<comment type="similarity">
    <text evidence="2 8">Belongs to the CPA3 antiporters (TC 2.A.63) subunit F family.</text>
</comment>
<dbReference type="GO" id="GO:0005886">
    <property type="term" value="C:plasma membrane"/>
    <property type="evidence" value="ECO:0007669"/>
    <property type="project" value="UniProtKB-SubCell"/>
</dbReference>
<comment type="caution">
    <text evidence="10">The sequence shown here is derived from an EMBL/GenBank/DDBJ whole genome shotgun (WGS) entry which is preliminary data.</text>
</comment>
<protein>
    <submittedName>
        <fullName evidence="10">Na(+)/H(+) antiporter subunit F1</fullName>
    </submittedName>
</protein>
<proteinExistence type="inferred from homology"/>
<dbReference type="GO" id="GO:0015385">
    <property type="term" value="F:sodium:proton antiporter activity"/>
    <property type="evidence" value="ECO:0007669"/>
    <property type="project" value="TreeGrafter"/>
</dbReference>
<evidence type="ECO:0000256" key="5">
    <source>
        <dbReference type="ARBA" id="ARBA00022692"/>
    </source>
</evidence>
<evidence type="ECO:0000256" key="4">
    <source>
        <dbReference type="ARBA" id="ARBA00022475"/>
    </source>
</evidence>
<accession>A0A6V7RP58</accession>
<keyword evidence="8" id="KW-0406">Ion transport</keyword>
<keyword evidence="6 9" id="KW-1133">Transmembrane helix</keyword>
<evidence type="ECO:0000256" key="8">
    <source>
        <dbReference type="PIRNR" id="PIRNR028784"/>
    </source>
</evidence>
<evidence type="ECO:0000313" key="10">
    <source>
        <dbReference type="EMBL" id="CAD2080022.1"/>
    </source>
</evidence>
<keyword evidence="4 8" id="KW-1003">Cell membrane</keyword>
<dbReference type="Proteomes" id="UP000589351">
    <property type="component" value="Unassembled WGS sequence"/>
</dbReference>
<keyword evidence="7 8" id="KW-0472">Membrane</keyword>
<evidence type="ECO:0000313" key="11">
    <source>
        <dbReference type="Proteomes" id="UP000589351"/>
    </source>
</evidence>
<evidence type="ECO:0000256" key="7">
    <source>
        <dbReference type="ARBA" id="ARBA00023136"/>
    </source>
</evidence>
<gene>
    <name evidence="10" type="primary">mnhF1</name>
    <name evidence="10" type="ORF">JEODO184_01823</name>
</gene>
<dbReference type="PANTHER" id="PTHR34702:SF1">
    <property type="entry name" value="NA(+)_H(+) ANTIPORTER SUBUNIT F"/>
    <property type="match status" value="1"/>
</dbReference>
<evidence type="ECO:0000256" key="1">
    <source>
        <dbReference type="ARBA" id="ARBA00004651"/>
    </source>
</evidence>
<dbReference type="EMBL" id="CAJEWD010000008">
    <property type="protein sequence ID" value="CAD2080022.1"/>
    <property type="molecule type" value="Genomic_DNA"/>
</dbReference>
<name>A0A6V7RP58_9STAP</name>
<evidence type="ECO:0000256" key="9">
    <source>
        <dbReference type="SAM" id="Phobius"/>
    </source>
</evidence>
<keyword evidence="11" id="KW-1185">Reference proteome</keyword>
<dbReference type="PANTHER" id="PTHR34702">
    <property type="entry name" value="NA(+)/H(+) ANTIPORTER SUBUNIT F1"/>
    <property type="match status" value="1"/>
</dbReference>
<organism evidence="10 11">
    <name type="scientific">Jeotgalicoccus meleagridis</name>
    <dbReference type="NCBI Taxonomy" id="2759181"/>
    <lineage>
        <taxon>Bacteria</taxon>
        <taxon>Bacillati</taxon>
        <taxon>Bacillota</taxon>
        <taxon>Bacilli</taxon>
        <taxon>Bacillales</taxon>
        <taxon>Staphylococcaceae</taxon>
        <taxon>Jeotgalicoccus</taxon>
    </lineage>
</organism>
<comment type="subcellular location">
    <subcellularLocation>
        <location evidence="1 8">Cell membrane</location>
        <topology evidence="1 8">Multi-pass membrane protein</topology>
    </subcellularLocation>
</comment>
<dbReference type="RefSeq" id="WP_185126328.1">
    <property type="nucleotide sequence ID" value="NZ_CAJEWD010000008.1"/>
</dbReference>
<keyword evidence="5 9" id="KW-0812">Transmembrane</keyword>
<evidence type="ECO:0000256" key="2">
    <source>
        <dbReference type="ARBA" id="ARBA00009212"/>
    </source>
</evidence>
<dbReference type="InterPro" id="IPR007208">
    <property type="entry name" value="MrpF/PhaF-like"/>
</dbReference>
<evidence type="ECO:0000256" key="6">
    <source>
        <dbReference type="ARBA" id="ARBA00022989"/>
    </source>
</evidence>
<feature type="transmembrane region" description="Helical" evidence="9">
    <location>
        <begin position="37"/>
        <end position="56"/>
    </location>
</feature>
<reference evidence="10 11" key="1">
    <citation type="submission" date="2020-07" db="EMBL/GenBank/DDBJ databases">
        <authorList>
            <person name="Criscuolo A."/>
        </authorList>
    </citation>
    <scope>NUCLEOTIDE SEQUENCE [LARGE SCALE GENOMIC DNA]</scope>
    <source>
        <strain evidence="10">CIP111649</strain>
    </source>
</reference>
<evidence type="ECO:0000256" key="3">
    <source>
        <dbReference type="ARBA" id="ARBA00022448"/>
    </source>
</evidence>
<dbReference type="AlphaFoldDB" id="A0A6V7RP58"/>